<comment type="subcellular location">
    <subcellularLocation>
        <location evidence="1">Cell membrane</location>
        <topology evidence="1">Multi-pass membrane protein</topology>
    </subcellularLocation>
</comment>
<dbReference type="Gene3D" id="1.20.1740.10">
    <property type="entry name" value="Amino acid/polyamine transporter I"/>
    <property type="match status" value="1"/>
</dbReference>
<feature type="transmembrane region" description="Helical" evidence="7">
    <location>
        <begin position="208"/>
        <end position="230"/>
    </location>
</feature>
<dbReference type="Pfam" id="PF13520">
    <property type="entry name" value="AA_permease_2"/>
    <property type="match status" value="1"/>
</dbReference>
<feature type="transmembrane region" description="Helical" evidence="7">
    <location>
        <begin position="441"/>
        <end position="464"/>
    </location>
</feature>
<feature type="transmembrane region" description="Helical" evidence="7">
    <location>
        <begin position="86"/>
        <end position="113"/>
    </location>
</feature>
<dbReference type="InterPro" id="IPR002293">
    <property type="entry name" value="AA/rel_permease1"/>
</dbReference>
<evidence type="ECO:0000256" key="4">
    <source>
        <dbReference type="ARBA" id="ARBA00022692"/>
    </source>
</evidence>
<evidence type="ECO:0000256" key="6">
    <source>
        <dbReference type="ARBA" id="ARBA00023136"/>
    </source>
</evidence>
<feature type="transmembrane region" description="Helical" evidence="7">
    <location>
        <begin position="470"/>
        <end position="489"/>
    </location>
</feature>
<organism evidence="8 9">
    <name type="scientific">Caldanaerobacter subterraneus</name>
    <dbReference type="NCBI Taxonomy" id="911092"/>
    <lineage>
        <taxon>Bacteria</taxon>
        <taxon>Bacillati</taxon>
        <taxon>Bacillota</taxon>
        <taxon>Clostridia</taxon>
        <taxon>Thermoanaerobacterales</taxon>
        <taxon>Thermoanaerobacteraceae</taxon>
        <taxon>Caldanaerobacter</taxon>
    </lineage>
</organism>
<feature type="transmembrane region" description="Helical" evidence="7">
    <location>
        <begin position="165"/>
        <end position="188"/>
    </location>
</feature>
<evidence type="ECO:0000256" key="2">
    <source>
        <dbReference type="ARBA" id="ARBA00022448"/>
    </source>
</evidence>
<gene>
    <name evidence="8" type="primary">yjeM</name>
    <name evidence="8" type="ORF">HKI81_13930</name>
</gene>
<dbReference type="InterPro" id="IPR050367">
    <property type="entry name" value="APC_superfamily"/>
</dbReference>
<feature type="transmembrane region" description="Helical" evidence="7">
    <location>
        <begin position="322"/>
        <end position="343"/>
    </location>
</feature>
<dbReference type="PANTHER" id="PTHR42770:SF15">
    <property type="entry name" value="GLUTAMATE_GAMMA-AMINOBUTYRATE ANTIPORTER-RELATED"/>
    <property type="match status" value="1"/>
</dbReference>
<dbReference type="AlphaFoldDB" id="A0A7Y2L9G4"/>
<comment type="caution">
    <text evidence="8">The sequence shown here is derived from an EMBL/GenBank/DDBJ whole genome shotgun (WGS) entry which is preliminary data.</text>
</comment>
<keyword evidence="6 7" id="KW-0472">Membrane</keyword>
<sequence length="512" mass="55989">MQKGVNDAKKLALIPLILMIFTSVFGFTNIPRSFYLMGYGAIPWYLLSGITFFIPYAFMMAEYGSAFKEEKGGIYSWMEKSVNPKYAFIGTFMWYASYIIWMVNVSSSIWIPLSNAIFGKDTTSTWSLFGLKATQTLGLLGVIWVITVTYIASHGLKSISKVTSVGGTAVALLNIVLLFGGIFVLVANKGKIAQPVASASAFISSPNPAYQTTLAMLAFLVFAIFAYGGLEVVSGLVDQTEKPEKNFPRGLLISAILISIGYSLGIFMVGTFTNWKEVLGSQNVNMANVAYVVMNNLGYQIGHALGLKDATSLAIGAWFARYVGLSMFLALTGAFFTLTYAPLKQIIEGTPAKLWPGKIAKIEDGIPKTAMWVQCSIAVVIIILVSFGGEAAARFFAKLILMTNVAMTLPYVFLSGAFYSFKKNKQIKKPFEIFKSNASSLIATVIVTATVAFANFFTIIQPAIEGDLSSTIWMIVGPVFFSLVALLMYNRYEHVKEKSPVKVSTKIKPEHK</sequence>
<evidence type="ECO:0000256" key="3">
    <source>
        <dbReference type="ARBA" id="ARBA00022475"/>
    </source>
</evidence>
<reference evidence="8 9" key="1">
    <citation type="submission" date="2020-04" db="EMBL/GenBank/DDBJ databases">
        <title>Draft genome sequence of Caldanaerobacter sunterraneus. strain 1523vc isolated from Griffin hot spring, Kamchatka, Russia.</title>
        <authorList>
            <person name="Toshchakov S.V."/>
            <person name="Podosokorskaya O.A."/>
            <person name="Kublanov I.V."/>
            <person name="Korzhenkov A."/>
            <person name="Patrushev M.V."/>
        </authorList>
    </citation>
    <scope>NUCLEOTIDE SEQUENCE [LARGE SCALE GENOMIC DNA]</scope>
    <source>
        <strain evidence="8 9">1523vc</strain>
    </source>
</reference>
<feature type="transmembrane region" description="Helical" evidence="7">
    <location>
        <begin position="12"/>
        <end position="30"/>
    </location>
</feature>
<evidence type="ECO:0000256" key="5">
    <source>
        <dbReference type="ARBA" id="ARBA00022989"/>
    </source>
</evidence>
<keyword evidence="2" id="KW-0813">Transport</keyword>
<keyword evidence="5 7" id="KW-1133">Transmembrane helix</keyword>
<dbReference type="RefSeq" id="WP_170271847.1">
    <property type="nucleotide sequence ID" value="NZ_JABEQB010000077.1"/>
</dbReference>
<name>A0A7Y2L9G4_9THEO</name>
<dbReference type="PIRSF" id="PIRSF006060">
    <property type="entry name" value="AA_transporter"/>
    <property type="match status" value="1"/>
</dbReference>
<keyword evidence="3" id="KW-1003">Cell membrane</keyword>
<evidence type="ECO:0000313" key="8">
    <source>
        <dbReference type="EMBL" id="NNG68248.1"/>
    </source>
</evidence>
<accession>A0A7Y2L9G4</accession>
<feature type="transmembrane region" description="Helical" evidence="7">
    <location>
        <begin position="370"/>
        <end position="389"/>
    </location>
</feature>
<feature type="transmembrane region" description="Helical" evidence="7">
    <location>
        <begin position="251"/>
        <end position="272"/>
    </location>
</feature>
<keyword evidence="4 7" id="KW-0812">Transmembrane</keyword>
<feature type="transmembrane region" description="Helical" evidence="7">
    <location>
        <begin position="42"/>
        <end position="65"/>
    </location>
</feature>
<dbReference type="NCBIfam" id="NF011775">
    <property type="entry name" value="PRK15238.1"/>
    <property type="match status" value="1"/>
</dbReference>
<feature type="transmembrane region" description="Helical" evidence="7">
    <location>
        <begin position="133"/>
        <end position="153"/>
    </location>
</feature>
<evidence type="ECO:0000256" key="7">
    <source>
        <dbReference type="SAM" id="Phobius"/>
    </source>
</evidence>
<dbReference type="EMBL" id="JABEQB010000077">
    <property type="protein sequence ID" value="NNG68248.1"/>
    <property type="molecule type" value="Genomic_DNA"/>
</dbReference>
<feature type="transmembrane region" description="Helical" evidence="7">
    <location>
        <begin position="395"/>
        <end position="421"/>
    </location>
</feature>
<evidence type="ECO:0000256" key="1">
    <source>
        <dbReference type="ARBA" id="ARBA00004651"/>
    </source>
</evidence>
<dbReference type="PANTHER" id="PTHR42770">
    <property type="entry name" value="AMINO ACID TRANSPORTER-RELATED"/>
    <property type="match status" value="1"/>
</dbReference>
<dbReference type="Proteomes" id="UP000529861">
    <property type="component" value="Unassembled WGS sequence"/>
</dbReference>
<protein>
    <submittedName>
        <fullName evidence="8">Glutamate/gamma-aminobutyrate family transporter YjeM</fullName>
    </submittedName>
</protein>
<evidence type="ECO:0000313" key="9">
    <source>
        <dbReference type="Proteomes" id="UP000529861"/>
    </source>
</evidence>
<proteinExistence type="predicted"/>
<dbReference type="GO" id="GO:0005886">
    <property type="term" value="C:plasma membrane"/>
    <property type="evidence" value="ECO:0007669"/>
    <property type="project" value="UniProtKB-SubCell"/>
</dbReference>
<dbReference type="GO" id="GO:0022857">
    <property type="term" value="F:transmembrane transporter activity"/>
    <property type="evidence" value="ECO:0007669"/>
    <property type="project" value="InterPro"/>
</dbReference>